<organism evidence="8 9">
    <name type="scientific">Ciona savignyi</name>
    <name type="common">Pacific transparent sea squirt</name>
    <dbReference type="NCBI Taxonomy" id="51511"/>
    <lineage>
        <taxon>Eukaryota</taxon>
        <taxon>Metazoa</taxon>
        <taxon>Chordata</taxon>
        <taxon>Tunicata</taxon>
        <taxon>Ascidiacea</taxon>
        <taxon>Phlebobranchia</taxon>
        <taxon>Cionidae</taxon>
        <taxon>Ciona</taxon>
    </lineage>
</organism>
<dbReference type="Pfam" id="PF00084">
    <property type="entry name" value="Sushi"/>
    <property type="match status" value="1"/>
</dbReference>
<feature type="domain" description="SWIM-type" evidence="7">
    <location>
        <begin position="202"/>
        <end position="251"/>
    </location>
</feature>
<dbReference type="Gene3D" id="2.10.70.10">
    <property type="entry name" value="Complement Module, domain 1"/>
    <property type="match status" value="1"/>
</dbReference>
<feature type="transmembrane region" description="Helical" evidence="5">
    <location>
        <begin position="33"/>
        <end position="53"/>
    </location>
</feature>
<dbReference type="PROSITE" id="PS50966">
    <property type="entry name" value="ZF_SWIM"/>
    <property type="match status" value="1"/>
</dbReference>
<keyword evidence="9" id="KW-1185">Reference proteome</keyword>
<dbReference type="Proteomes" id="UP000007875">
    <property type="component" value="Unassembled WGS sequence"/>
</dbReference>
<reference evidence="8" key="3">
    <citation type="submission" date="2025-09" db="UniProtKB">
        <authorList>
            <consortium name="Ensembl"/>
        </authorList>
    </citation>
    <scope>IDENTIFICATION</scope>
</reference>
<keyword evidence="5" id="KW-0812">Transmembrane</keyword>
<protein>
    <recommendedName>
        <fullName evidence="10">Sushi domain-containing protein</fullName>
    </recommendedName>
</protein>
<evidence type="ECO:0000256" key="1">
    <source>
        <dbReference type="ARBA" id="ARBA00023157"/>
    </source>
</evidence>
<evidence type="ECO:0000256" key="4">
    <source>
        <dbReference type="SAM" id="MobiDB-lite"/>
    </source>
</evidence>
<dbReference type="InterPro" id="IPR035976">
    <property type="entry name" value="Sushi/SCR/CCP_sf"/>
</dbReference>
<accession>H2YMF6</accession>
<name>H2YMF6_CIOSA</name>
<dbReference type="CDD" id="cd00033">
    <property type="entry name" value="CCP"/>
    <property type="match status" value="1"/>
</dbReference>
<evidence type="ECO:0000256" key="2">
    <source>
        <dbReference type="PROSITE-ProRule" id="PRU00302"/>
    </source>
</evidence>
<evidence type="ECO:0000259" key="6">
    <source>
        <dbReference type="PROSITE" id="PS50923"/>
    </source>
</evidence>
<keyword evidence="3" id="KW-0862">Zinc</keyword>
<evidence type="ECO:0000259" key="7">
    <source>
        <dbReference type="PROSITE" id="PS50966"/>
    </source>
</evidence>
<dbReference type="InParanoid" id="H2YMF6"/>
<dbReference type="InterPro" id="IPR000436">
    <property type="entry name" value="Sushi_SCR_CCP_dom"/>
</dbReference>
<dbReference type="HOGENOM" id="CLU_1032584_0_0_1"/>
<dbReference type="GO" id="GO:0008270">
    <property type="term" value="F:zinc ion binding"/>
    <property type="evidence" value="ECO:0007669"/>
    <property type="project" value="UniProtKB-KW"/>
</dbReference>
<keyword evidence="1" id="KW-1015">Disulfide bond</keyword>
<proteinExistence type="predicted"/>
<reference evidence="8" key="2">
    <citation type="submission" date="2025-08" db="UniProtKB">
        <authorList>
            <consortium name="Ensembl"/>
        </authorList>
    </citation>
    <scope>IDENTIFICATION</scope>
</reference>
<dbReference type="Ensembl" id="ENSCSAVT00000006591.1">
    <property type="protein sequence ID" value="ENSCSAVP00000006508.1"/>
    <property type="gene ID" value="ENSCSAVG00000003897.1"/>
</dbReference>
<reference evidence="9" key="1">
    <citation type="submission" date="2003-08" db="EMBL/GenBank/DDBJ databases">
        <authorList>
            <person name="Birren B."/>
            <person name="Nusbaum C."/>
            <person name="Abebe A."/>
            <person name="Abouelleil A."/>
            <person name="Adekoya E."/>
            <person name="Ait-zahra M."/>
            <person name="Allen N."/>
            <person name="Allen T."/>
            <person name="An P."/>
            <person name="Anderson M."/>
            <person name="Anderson S."/>
            <person name="Arachchi H."/>
            <person name="Armbruster J."/>
            <person name="Bachantsang P."/>
            <person name="Baldwin J."/>
            <person name="Barry A."/>
            <person name="Bayul T."/>
            <person name="Blitshsteyn B."/>
            <person name="Bloom T."/>
            <person name="Blye J."/>
            <person name="Boguslavskiy L."/>
            <person name="Borowsky M."/>
            <person name="Boukhgalter B."/>
            <person name="Brunache A."/>
            <person name="Butler J."/>
            <person name="Calixte N."/>
            <person name="Calvo S."/>
            <person name="Camarata J."/>
            <person name="Campo K."/>
            <person name="Chang J."/>
            <person name="Cheshatsang Y."/>
            <person name="Citroen M."/>
            <person name="Collymore A."/>
            <person name="Considine T."/>
            <person name="Cook A."/>
            <person name="Cooke P."/>
            <person name="Corum B."/>
            <person name="Cuomo C."/>
            <person name="David R."/>
            <person name="Dawoe T."/>
            <person name="Degray S."/>
            <person name="Dodge S."/>
            <person name="Dooley K."/>
            <person name="Dorje P."/>
            <person name="Dorjee K."/>
            <person name="Dorris L."/>
            <person name="Duffey N."/>
            <person name="Dupes A."/>
            <person name="Elkins T."/>
            <person name="Engels R."/>
            <person name="Erickson J."/>
            <person name="Farina A."/>
            <person name="Faro S."/>
            <person name="Ferreira P."/>
            <person name="Fischer H."/>
            <person name="Fitzgerald M."/>
            <person name="Foley K."/>
            <person name="Gage D."/>
            <person name="Galagan J."/>
            <person name="Gearin G."/>
            <person name="Gnerre S."/>
            <person name="Gnirke A."/>
            <person name="Goyette A."/>
            <person name="Graham J."/>
            <person name="Grandbois E."/>
            <person name="Gyaltsen K."/>
            <person name="Hafez N."/>
            <person name="Hagopian D."/>
            <person name="Hagos B."/>
            <person name="Hall J."/>
            <person name="Hatcher B."/>
            <person name="Heller A."/>
            <person name="Higgins H."/>
            <person name="Honan T."/>
            <person name="Horn A."/>
            <person name="Houde N."/>
            <person name="Hughes L."/>
            <person name="Hulme W."/>
            <person name="Husby E."/>
            <person name="Iliev I."/>
            <person name="Jaffe D."/>
            <person name="Jones C."/>
            <person name="Kamal M."/>
            <person name="Kamat A."/>
            <person name="Kamvysselis M."/>
            <person name="Karlsson E."/>
            <person name="Kells C."/>
            <person name="Kieu A."/>
            <person name="Kisner P."/>
            <person name="Kodira C."/>
            <person name="Kulbokas E."/>
            <person name="Labutti K."/>
            <person name="Lama D."/>
            <person name="Landers T."/>
            <person name="Leger J."/>
            <person name="Levine S."/>
            <person name="Lewis D."/>
            <person name="Lewis T."/>
            <person name="Lindblad-toh K."/>
            <person name="Liu X."/>
            <person name="Lokyitsang T."/>
            <person name="Lokyitsang Y."/>
            <person name="Lucien O."/>
            <person name="Lui A."/>
            <person name="Ma L.J."/>
            <person name="Mabbitt R."/>
            <person name="Macdonald J."/>
            <person name="Maclean C."/>
            <person name="Major J."/>
            <person name="Manning J."/>
            <person name="Marabella R."/>
            <person name="Maru K."/>
            <person name="Matthews C."/>
            <person name="Mauceli E."/>
            <person name="Mccarthy M."/>
            <person name="Mcdonough S."/>
            <person name="Mcghee T."/>
            <person name="Meldrim J."/>
            <person name="Meneus L."/>
            <person name="Mesirov J."/>
            <person name="Mihalev A."/>
            <person name="Mihova T."/>
            <person name="Mikkelsen T."/>
            <person name="Mlenga V."/>
            <person name="Moru K."/>
            <person name="Mozes J."/>
            <person name="Mulrain L."/>
            <person name="Munson G."/>
            <person name="Naylor J."/>
            <person name="Newes C."/>
            <person name="Nguyen C."/>
            <person name="Nguyen N."/>
            <person name="Nguyen T."/>
            <person name="Nicol R."/>
            <person name="Nielsen C."/>
            <person name="Nizzari M."/>
            <person name="Norbu C."/>
            <person name="Norbu N."/>
            <person name="O'donnell P."/>
            <person name="Okoawo O."/>
            <person name="O'leary S."/>
            <person name="Omotosho B."/>
            <person name="O'neill K."/>
            <person name="Osman S."/>
            <person name="Parker S."/>
            <person name="Perrin D."/>
            <person name="Phunkhang P."/>
            <person name="Piqani B."/>
            <person name="Purcell S."/>
            <person name="Rachupka T."/>
            <person name="Ramasamy U."/>
            <person name="Rameau R."/>
            <person name="Ray V."/>
            <person name="Raymond C."/>
            <person name="Retta R."/>
            <person name="Richardson S."/>
            <person name="Rise C."/>
            <person name="Rodriguez J."/>
            <person name="Rogers J."/>
            <person name="Rogov P."/>
            <person name="Rutman M."/>
            <person name="Schupbach R."/>
            <person name="Seaman C."/>
            <person name="Settipalli S."/>
            <person name="Sharpe T."/>
            <person name="Sheridan J."/>
            <person name="Sherpa N."/>
            <person name="Shi J."/>
            <person name="Smirnov S."/>
            <person name="Smith C."/>
            <person name="Sougnez C."/>
            <person name="Spencer B."/>
            <person name="Stalker J."/>
            <person name="Stange-thomann N."/>
            <person name="Stavropoulos S."/>
            <person name="Stetson K."/>
            <person name="Stone C."/>
            <person name="Stone S."/>
            <person name="Stubbs M."/>
            <person name="Talamas J."/>
            <person name="Tchuinga P."/>
            <person name="Tenzing P."/>
            <person name="Tesfaye S."/>
            <person name="Theodore J."/>
            <person name="Thoulutsang Y."/>
            <person name="Topham K."/>
            <person name="Towey S."/>
            <person name="Tsamla T."/>
            <person name="Tsomo N."/>
            <person name="Vallee D."/>
            <person name="Vassiliev H."/>
            <person name="Venkataraman V."/>
            <person name="Vinson J."/>
            <person name="Vo A."/>
            <person name="Wade C."/>
            <person name="Wang S."/>
            <person name="Wangchuk T."/>
            <person name="Wangdi T."/>
            <person name="Whittaker C."/>
            <person name="Wilkinson J."/>
            <person name="Wu Y."/>
            <person name="Wyman D."/>
            <person name="Yadav S."/>
            <person name="Yang S."/>
            <person name="Yang X."/>
            <person name="Yeager S."/>
            <person name="Yee E."/>
            <person name="Young G."/>
            <person name="Zainoun J."/>
            <person name="Zembeck L."/>
            <person name="Zimmer A."/>
            <person name="Zody M."/>
            <person name="Lander E."/>
        </authorList>
    </citation>
    <scope>NUCLEOTIDE SEQUENCE [LARGE SCALE GENOMIC DNA]</scope>
</reference>
<sequence>TKDSKLSRNPPIREKRYRSTKEHRYKCSSRTRIVIFTAAVVLSLAAHLALYILNNNKSTIPCKNAILADTPNRSTHLNLVTPDPASFVSKTDSPNATNQIPTVVCLAETPPAHVKSRGCTNGYYVGRTCTYSCEAGFEGGFSKRTCTETGGWVGSFPSCGCARCHGGKNCQYKLTWDIMQRQVDRIRGDKEPVKILYGDHSITCESDFDILFINSECTCTDSHTETLFTCNNYLNRKVACRHALSHLLRELVSKGVYEKPCDLVSAYPAC</sequence>
<evidence type="ECO:0000256" key="5">
    <source>
        <dbReference type="SAM" id="Phobius"/>
    </source>
</evidence>
<evidence type="ECO:0000256" key="3">
    <source>
        <dbReference type="PROSITE-ProRule" id="PRU00325"/>
    </source>
</evidence>
<evidence type="ECO:0008006" key="10">
    <source>
        <dbReference type="Google" id="ProtNLM"/>
    </source>
</evidence>
<comment type="caution">
    <text evidence="2">Lacks conserved residue(s) required for the propagation of feature annotation.</text>
</comment>
<evidence type="ECO:0000313" key="9">
    <source>
        <dbReference type="Proteomes" id="UP000007875"/>
    </source>
</evidence>
<evidence type="ECO:0000313" key="8">
    <source>
        <dbReference type="Ensembl" id="ENSCSAVP00000006508.1"/>
    </source>
</evidence>
<dbReference type="InterPro" id="IPR007527">
    <property type="entry name" value="Znf_SWIM"/>
</dbReference>
<feature type="region of interest" description="Disordered" evidence="4">
    <location>
        <begin position="1"/>
        <end position="21"/>
    </location>
</feature>
<feature type="domain" description="Sushi" evidence="6">
    <location>
        <begin position="103"/>
        <end position="161"/>
    </location>
</feature>
<keyword evidence="3" id="KW-0863">Zinc-finger</keyword>
<keyword evidence="3" id="KW-0479">Metal-binding</keyword>
<dbReference type="AlphaFoldDB" id="H2YMF6"/>
<dbReference type="PROSITE" id="PS50923">
    <property type="entry name" value="SUSHI"/>
    <property type="match status" value="1"/>
</dbReference>
<dbReference type="SMART" id="SM00032">
    <property type="entry name" value="CCP"/>
    <property type="match status" value="1"/>
</dbReference>
<keyword evidence="5" id="KW-0472">Membrane</keyword>
<dbReference type="SUPFAM" id="SSF57535">
    <property type="entry name" value="Complement control module/SCR domain"/>
    <property type="match status" value="1"/>
</dbReference>
<keyword evidence="2" id="KW-0768">Sushi</keyword>
<keyword evidence="5" id="KW-1133">Transmembrane helix</keyword>